<organism evidence="1">
    <name type="scientific">Rhizophora mucronata</name>
    <name type="common">Asiatic mangrove</name>
    <dbReference type="NCBI Taxonomy" id="61149"/>
    <lineage>
        <taxon>Eukaryota</taxon>
        <taxon>Viridiplantae</taxon>
        <taxon>Streptophyta</taxon>
        <taxon>Embryophyta</taxon>
        <taxon>Tracheophyta</taxon>
        <taxon>Spermatophyta</taxon>
        <taxon>Magnoliopsida</taxon>
        <taxon>eudicotyledons</taxon>
        <taxon>Gunneridae</taxon>
        <taxon>Pentapetalae</taxon>
        <taxon>rosids</taxon>
        <taxon>fabids</taxon>
        <taxon>Malpighiales</taxon>
        <taxon>Rhizophoraceae</taxon>
        <taxon>Rhizophora</taxon>
    </lineage>
</organism>
<evidence type="ECO:0000313" key="1">
    <source>
        <dbReference type="EMBL" id="MBX66176.1"/>
    </source>
</evidence>
<proteinExistence type="predicted"/>
<name>A0A2P2QGV2_RHIMU</name>
<accession>A0A2P2QGV2</accession>
<sequence length="49" mass="5338">MFNGVFELSGLDDTSIRYLSLNPVEGLVVCSPTLVFLHTTTMCGPYDAL</sequence>
<reference evidence="1" key="1">
    <citation type="submission" date="2018-02" db="EMBL/GenBank/DDBJ databases">
        <title>Rhizophora mucronata_Transcriptome.</title>
        <authorList>
            <person name="Meera S.P."/>
            <person name="Sreeshan A."/>
            <person name="Augustine A."/>
        </authorList>
    </citation>
    <scope>NUCLEOTIDE SEQUENCE</scope>
    <source>
        <tissue evidence="1">Leaf</tissue>
    </source>
</reference>
<dbReference type="EMBL" id="GGEC01085692">
    <property type="protein sequence ID" value="MBX66176.1"/>
    <property type="molecule type" value="Transcribed_RNA"/>
</dbReference>
<protein>
    <submittedName>
        <fullName evidence="1">Uncharacterized protein</fullName>
    </submittedName>
</protein>
<dbReference type="AlphaFoldDB" id="A0A2P2QGV2"/>